<dbReference type="OrthoDB" id="1157501at2"/>
<evidence type="ECO:0000313" key="2">
    <source>
        <dbReference type="EMBL" id="BAV94907.1"/>
    </source>
</evidence>
<dbReference type="Gene3D" id="2.60.40.2340">
    <property type="match status" value="2"/>
</dbReference>
<dbReference type="AlphaFoldDB" id="A0A1J1EAE6"/>
<feature type="domain" description="PKD" evidence="1">
    <location>
        <begin position="252"/>
        <end position="294"/>
    </location>
</feature>
<evidence type="ECO:0000259" key="1">
    <source>
        <dbReference type="PROSITE" id="PS50093"/>
    </source>
</evidence>
<dbReference type="InterPro" id="IPR005046">
    <property type="entry name" value="DUF285"/>
</dbReference>
<dbReference type="SUPFAM" id="SSF141571">
    <property type="entry name" value="Pentapeptide repeat-like"/>
    <property type="match status" value="1"/>
</dbReference>
<dbReference type="InterPro" id="IPR000601">
    <property type="entry name" value="PKD_dom"/>
</dbReference>
<accession>A0A1J1EAE6</accession>
<dbReference type="RefSeq" id="WP_096686260.1">
    <property type="nucleotide sequence ID" value="NZ_AP014564.1"/>
</dbReference>
<reference evidence="2 3" key="1">
    <citation type="submission" date="2014-03" db="EMBL/GenBank/DDBJ databases">
        <title>complete genome sequence of Flavobacteriaceae bacterium JBKA-6.</title>
        <authorList>
            <person name="Takano T."/>
            <person name="Nakamura Y."/>
            <person name="Takuma S."/>
            <person name="Yasuike M."/>
            <person name="Matsuyama T."/>
            <person name="Sakai T."/>
            <person name="Fujiwara A."/>
            <person name="Kimoto K."/>
            <person name="Fukuda Y."/>
            <person name="Kondo H."/>
            <person name="Hirono I."/>
            <person name="Nakayasu C."/>
        </authorList>
    </citation>
    <scope>NUCLEOTIDE SEQUENCE [LARGE SCALE GENOMIC DNA]</scope>
    <source>
        <strain evidence="2 3">JBKA-6</strain>
    </source>
</reference>
<protein>
    <recommendedName>
        <fullName evidence="1">PKD domain-containing protein</fullName>
    </recommendedName>
</protein>
<dbReference type="Pfam" id="PF03382">
    <property type="entry name" value="DUF285"/>
    <property type="match status" value="1"/>
</dbReference>
<dbReference type="PROSITE" id="PS50093">
    <property type="entry name" value="PKD"/>
    <property type="match status" value="1"/>
</dbReference>
<keyword evidence="3" id="KW-1185">Reference proteome</keyword>
<dbReference type="SUPFAM" id="SSF49299">
    <property type="entry name" value="PKD domain"/>
    <property type="match status" value="1"/>
</dbReference>
<organism evidence="2 3">
    <name type="scientific">Ichthyobacterium seriolicida</name>
    <dbReference type="NCBI Taxonomy" id="242600"/>
    <lineage>
        <taxon>Bacteria</taxon>
        <taxon>Pseudomonadati</taxon>
        <taxon>Bacteroidota</taxon>
        <taxon>Flavobacteriia</taxon>
        <taxon>Flavobacteriales</taxon>
        <taxon>Ichthyobacteriaceae</taxon>
        <taxon>Ichthyobacterium</taxon>
    </lineage>
</organism>
<gene>
    <name evidence="2" type="ORF">JBKA6_0894</name>
</gene>
<dbReference type="InterPro" id="IPR013783">
    <property type="entry name" value="Ig-like_fold"/>
</dbReference>
<dbReference type="CDD" id="cd00146">
    <property type="entry name" value="PKD"/>
    <property type="match status" value="1"/>
</dbReference>
<dbReference type="NCBIfam" id="TIGR02167">
    <property type="entry name" value="Liste_lipo_26"/>
    <property type="match status" value="3"/>
</dbReference>
<dbReference type="InterPro" id="IPR035986">
    <property type="entry name" value="PKD_dom_sf"/>
</dbReference>
<name>A0A1J1EAE6_9FLAO</name>
<dbReference type="InterPro" id="IPR011889">
    <property type="entry name" value="Liste_lipo_26"/>
</dbReference>
<evidence type="ECO:0000313" key="3">
    <source>
        <dbReference type="Proteomes" id="UP000243197"/>
    </source>
</evidence>
<dbReference type="EMBL" id="AP014564">
    <property type="protein sequence ID" value="BAV94907.1"/>
    <property type="molecule type" value="Genomic_DNA"/>
</dbReference>
<dbReference type="Gene3D" id="2.60.40.10">
    <property type="entry name" value="Immunoglobulins"/>
    <property type="match status" value="1"/>
</dbReference>
<dbReference type="KEGG" id="ise:JBKA6_0894"/>
<proteinExistence type="predicted"/>
<sequence length="474" mass="52571">MKSKILLFYLFVFQIIFFNSCVKGIENSSDIDSLLSFGLNFDPAKNRGLNKEDISINIDPADSTKISVVLPYKKRELITKLVPTIKFVGKKIEPDPITIKDFSKPVAFIVTPEKGEAKTYTVTVSVSEPRSQNKILSFSIKKPDGVKAKILTNLNEDNSSISISLTDLSYYDLEKAKNIVSSIEISEFASISDNSKIIDLSTIPTEALKYTVTAENGETKEYTVNITHELKKFISKWKTTSSSKQIQLPIYSGGNYDFTVDWGDGTEKQKVSSHDITNASHTYKAAGDYIVTITGKIDGFNFSMAHSDSTKIIAITSWGDLKFGSNQGRYFKYCSELKSLPSEAPNLEGITEMGQMFEGATSFNSNISSWDVSKITNMEGMFDGAKAFNSNISNWDVSNVTNMGGMFSYTDNFNQDISGWNVSNVTEFSGMFNSAKAFNQDLSSWKVQKTTDITDIFNDSGMDGDNTKYPIPAN</sequence>
<dbReference type="Proteomes" id="UP000243197">
    <property type="component" value="Chromosome"/>
</dbReference>